<dbReference type="PROSITE" id="PS51384">
    <property type="entry name" value="FAD_FR"/>
    <property type="match status" value="1"/>
</dbReference>
<evidence type="ECO:0000256" key="6">
    <source>
        <dbReference type="ARBA" id="ARBA00023014"/>
    </source>
</evidence>
<dbReference type="InterPro" id="IPR012675">
    <property type="entry name" value="Beta-grasp_dom_sf"/>
</dbReference>
<dbReference type="InterPro" id="IPR039261">
    <property type="entry name" value="FNR_nucleotide-bd"/>
</dbReference>
<reference evidence="9 10" key="1">
    <citation type="submission" date="2024-07" db="EMBL/GenBank/DDBJ databases">
        <title>Uliginosibacterium paludis KCTC:42655.</title>
        <authorList>
            <person name="Kim M.K."/>
        </authorList>
    </citation>
    <scope>NUCLEOTIDE SEQUENCE [LARGE SCALE GENOMIC DNA]</scope>
    <source>
        <strain evidence="9 10">KCTC 42655</strain>
    </source>
</reference>
<dbReference type="InterPro" id="IPR006058">
    <property type="entry name" value="2Fe2S_fd_BS"/>
</dbReference>
<evidence type="ECO:0000256" key="2">
    <source>
        <dbReference type="ARBA" id="ARBA00022714"/>
    </source>
</evidence>
<feature type="domain" description="FAD-binding FR-type" evidence="8">
    <location>
        <begin position="1"/>
        <end position="100"/>
    </location>
</feature>
<dbReference type="SUPFAM" id="SSF52343">
    <property type="entry name" value="Ferredoxin reductase-like, C-terminal NADP-linked domain"/>
    <property type="match status" value="1"/>
</dbReference>
<comment type="caution">
    <text evidence="9">The sequence shown here is derived from an EMBL/GenBank/DDBJ whole genome shotgun (WGS) entry which is preliminary data.</text>
</comment>
<gene>
    <name evidence="9" type="ORF">ABVT11_10630</name>
</gene>
<dbReference type="Gene3D" id="3.10.20.30">
    <property type="match status" value="1"/>
</dbReference>
<dbReference type="SUPFAM" id="SSF63380">
    <property type="entry name" value="Riboflavin synthase domain-like"/>
    <property type="match status" value="1"/>
</dbReference>
<evidence type="ECO:0000256" key="3">
    <source>
        <dbReference type="ARBA" id="ARBA00022723"/>
    </source>
</evidence>
<dbReference type="CDD" id="cd06185">
    <property type="entry name" value="PDR_like"/>
    <property type="match status" value="1"/>
</dbReference>
<dbReference type="Gene3D" id="3.40.50.80">
    <property type="entry name" value="Nucleotide-binding domain of ferredoxin-NADP reductase (FNR) module"/>
    <property type="match status" value="1"/>
</dbReference>
<dbReference type="InterPro" id="IPR017927">
    <property type="entry name" value="FAD-bd_FR_type"/>
</dbReference>
<dbReference type="RefSeq" id="WP_345928495.1">
    <property type="nucleotide sequence ID" value="NZ_JBDIVF010000006.1"/>
</dbReference>
<keyword evidence="5" id="KW-0408">Iron</keyword>
<keyword evidence="4 9" id="KW-0560">Oxidoreductase</keyword>
<dbReference type="PANTHER" id="PTHR47354:SF1">
    <property type="entry name" value="CARNITINE MONOOXYGENASE REDUCTASE SUBUNIT"/>
    <property type="match status" value="1"/>
</dbReference>
<dbReference type="EC" id="1.-.-.-" evidence="9"/>
<proteinExistence type="predicted"/>
<evidence type="ECO:0000259" key="7">
    <source>
        <dbReference type="PROSITE" id="PS51085"/>
    </source>
</evidence>
<feature type="domain" description="2Fe-2S ferredoxin-type" evidence="7">
    <location>
        <begin position="231"/>
        <end position="316"/>
    </location>
</feature>
<dbReference type="InterPro" id="IPR017938">
    <property type="entry name" value="Riboflavin_synthase-like_b-brl"/>
</dbReference>
<dbReference type="PROSITE" id="PS51085">
    <property type="entry name" value="2FE2S_FER_2"/>
    <property type="match status" value="1"/>
</dbReference>
<keyword evidence="2" id="KW-0001">2Fe-2S</keyword>
<dbReference type="PANTHER" id="PTHR47354">
    <property type="entry name" value="NADH OXIDOREDUCTASE HCR"/>
    <property type="match status" value="1"/>
</dbReference>
<organism evidence="9 10">
    <name type="scientific">Uliginosibacterium paludis</name>
    <dbReference type="NCBI Taxonomy" id="1615952"/>
    <lineage>
        <taxon>Bacteria</taxon>
        <taxon>Pseudomonadati</taxon>
        <taxon>Pseudomonadota</taxon>
        <taxon>Betaproteobacteria</taxon>
        <taxon>Rhodocyclales</taxon>
        <taxon>Zoogloeaceae</taxon>
        <taxon>Uliginosibacterium</taxon>
    </lineage>
</organism>
<keyword evidence="10" id="KW-1185">Reference proteome</keyword>
<keyword evidence="3" id="KW-0479">Metal-binding</keyword>
<dbReference type="InterPro" id="IPR050415">
    <property type="entry name" value="MRET"/>
</dbReference>
<evidence type="ECO:0000256" key="4">
    <source>
        <dbReference type="ARBA" id="ARBA00023002"/>
    </source>
</evidence>
<protein>
    <submittedName>
        <fullName evidence="9">PDR/VanB family oxidoreductase</fullName>
        <ecNumber evidence="9">1.-.-.-</ecNumber>
    </submittedName>
</protein>
<name>A0ABV2CQU0_9RHOO</name>
<dbReference type="EMBL" id="JBEWLZ010000005">
    <property type="protein sequence ID" value="MET1490281.1"/>
    <property type="molecule type" value="Genomic_DNA"/>
</dbReference>
<accession>A0ABV2CQU0</accession>
<dbReference type="GO" id="GO:0016491">
    <property type="term" value="F:oxidoreductase activity"/>
    <property type="evidence" value="ECO:0007669"/>
    <property type="project" value="UniProtKB-KW"/>
</dbReference>
<dbReference type="InterPro" id="IPR001041">
    <property type="entry name" value="2Fe-2S_ferredoxin-type"/>
</dbReference>
<evidence type="ECO:0000259" key="8">
    <source>
        <dbReference type="PROSITE" id="PS51384"/>
    </source>
</evidence>
<evidence type="ECO:0000313" key="10">
    <source>
        <dbReference type="Proteomes" id="UP001548590"/>
    </source>
</evidence>
<keyword evidence="1" id="KW-0285">Flavoprotein</keyword>
<evidence type="ECO:0000256" key="5">
    <source>
        <dbReference type="ARBA" id="ARBA00023004"/>
    </source>
</evidence>
<dbReference type="CDD" id="cd00207">
    <property type="entry name" value="fer2"/>
    <property type="match status" value="1"/>
</dbReference>
<dbReference type="PROSITE" id="PS00197">
    <property type="entry name" value="2FE2S_FER_1"/>
    <property type="match status" value="1"/>
</dbReference>
<dbReference type="Proteomes" id="UP001548590">
    <property type="component" value="Unassembled WGS sequence"/>
</dbReference>
<dbReference type="Gene3D" id="2.40.30.10">
    <property type="entry name" value="Translation factors"/>
    <property type="match status" value="1"/>
</dbReference>
<evidence type="ECO:0000256" key="1">
    <source>
        <dbReference type="ARBA" id="ARBA00022630"/>
    </source>
</evidence>
<evidence type="ECO:0000313" key="9">
    <source>
        <dbReference type="EMBL" id="MET1490281.1"/>
    </source>
</evidence>
<dbReference type="SUPFAM" id="SSF54292">
    <property type="entry name" value="2Fe-2S ferredoxin-like"/>
    <property type="match status" value="1"/>
</dbReference>
<sequence length="316" mass="33094">MMIDVFVRGIRIEAEDVRSFELAPLEGSLPPWQAGAHVMVAAAPGLLRAYSLCNHPEEADCYRIAVKRESTSRGGSASMHRLQVGDCLRISEPANLFGIDPEARTHLLLAGGIGITPLYAMRNALRARGAEVSLHAFVRSDAHACFQSRLCEGAVVHAGLDAAATRTRLDALIAPHTADPHACFYLCGPAGFMDAAAAALAARGVPASRIRSERFGAAPAATITPAAAEGARVRFARSGVEAALPAGSSILSVARAHGVEIPTSCEVGVCGACQSRVLAGEPEHLDQYLSAAERAAGDSILPCVSRCRTGLLVIDR</sequence>
<keyword evidence="6" id="KW-0411">Iron-sulfur</keyword>
<dbReference type="InterPro" id="IPR036010">
    <property type="entry name" value="2Fe-2S_ferredoxin-like_sf"/>
</dbReference>
<dbReference type="Pfam" id="PF00111">
    <property type="entry name" value="Fer2"/>
    <property type="match status" value="1"/>
</dbReference>
<dbReference type="PRINTS" id="PR00409">
    <property type="entry name" value="PHDIOXRDTASE"/>
</dbReference>